<accession>A0A3N5A5K7</accession>
<feature type="compositionally biased region" description="Low complexity" evidence="1">
    <location>
        <begin position="806"/>
        <end position="822"/>
    </location>
</feature>
<feature type="transmembrane region" description="Helical" evidence="2">
    <location>
        <begin position="701"/>
        <end position="721"/>
    </location>
</feature>
<gene>
    <name evidence="3" type="ORF">EDD32_1501</name>
</gene>
<dbReference type="EMBL" id="RKRA01000001">
    <property type="protein sequence ID" value="RPF27041.1"/>
    <property type="molecule type" value="Genomic_DNA"/>
</dbReference>
<feature type="transmembrane region" description="Helical" evidence="2">
    <location>
        <begin position="406"/>
        <end position="425"/>
    </location>
</feature>
<dbReference type="InterPro" id="IPR017850">
    <property type="entry name" value="Alkaline_phosphatase_core_sf"/>
</dbReference>
<protein>
    <submittedName>
        <fullName evidence="3">Uncharacterized protein</fullName>
    </submittedName>
</protein>
<feature type="compositionally biased region" description="Low complexity" evidence="1">
    <location>
        <begin position="839"/>
        <end position="850"/>
    </location>
</feature>
<dbReference type="Gene3D" id="3.40.720.10">
    <property type="entry name" value="Alkaline Phosphatase, subunit A"/>
    <property type="match status" value="1"/>
</dbReference>
<feature type="transmembrane region" description="Helical" evidence="2">
    <location>
        <begin position="645"/>
        <end position="665"/>
    </location>
</feature>
<feature type="transmembrane region" description="Helical" evidence="2">
    <location>
        <begin position="778"/>
        <end position="801"/>
    </location>
</feature>
<feature type="transmembrane region" description="Helical" evidence="2">
    <location>
        <begin position="593"/>
        <end position="614"/>
    </location>
</feature>
<feature type="transmembrane region" description="Helical" evidence="2">
    <location>
        <begin position="518"/>
        <end position="539"/>
    </location>
</feature>
<organism evidence="3 4">
    <name type="scientific">Georgenia muralis</name>
    <dbReference type="NCBI Taxonomy" id="154117"/>
    <lineage>
        <taxon>Bacteria</taxon>
        <taxon>Bacillati</taxon>
        <taxon>Actinomycetota</taxon>
        <taxon>Actinomycetes</taxon>
        <taxon>Micrococcales</taxon>
        <taxon>Bogoriellaceae</taxon>
        <taxon>Georgenia</taxon>
    </lineage>
</organism>
<comment type="caution">
    <text evidence="3">The sequence shown here is derived from an EMBL/GenBank/DDBJ whole genome shotgun (WGS) entry which is preliminary data.</text>
</comment>
<feature type="transmembrane region" description="Helical" evidence="2">
    <location>
        <begin position="752"/>
        <end position="772"/>
    </location>
</feature>
<name>A0A3N5A5K7_9MICO</name>
<feature type="transmembrane region" description="Helical" evidence="2">
    <location>
        <begin position="559"/>
        <end position="581"/>
    </location>
</feature>
<feature type="transmembrane region" description="Helical" evidence="2">
    <location>
        <begin position="620"/>
        <end position="638"/>
    </location>
</feature>
<keyword evidence="2" id="KW-0472">Membrane</keyword>
<dbReference type="SUPFAM" id="SSF53649">
    <property type="entry name" value="Alkaline phosphatase-like"/>
    <property type="match status" value="1"/>
</dbReference>
<evidence type="ECO:0000313" key="4">
    <source>
        <dbReference type="Proteomes" id="UP000280726"/>
    </source>
</evidence>
<sequence>MRNRRVAVVIAAVVALVMILPFLLPLVSAAAADQVGGGPAAEQRPAGGDVTVRAAVADVDAPLVVIGTSGLRWEDLGALSTPNLWELAGSGGAATMVVRSVRSSACPADGWLALSAGRRAADLPTDTFGTCRLLREPTSNGQVRGWSDYVEAAGAASYDAEPGLLGDLLTEEDVPAVAVGPGAAVALAGSDGTVAADHTFAPTSADRLGEQVAQALPGHALAVVDVGSVRDRNRPLVDVPEGLAGRNDDPTEEPDPSQTQEPTTSEAWLLTAPERSAQVARVDARVGAVLDAVREQAPDATVVVASLADSGTAPLMQLLATVGPATVTATEGGSLLDTRSTRQPGMVQSTDLTPTVLAALGIDAPPGLAGAPVTAAPDGRAGPERVAHLVDVGRHAVAIRPLVGPFYSALVLGNLLLYGVVTLGLNRRVLDRAADWLDRRRTGDRLAGALRSRRPATALRALRAAAVVVGAVPVASYLANLLPWWRADSPGAVLYGTTAALAVVVAVVALAGPWRRQLLGPVAVVAGLTALVLAVDALTGARLQVSALMGIQPQVGGRFYGFNNSSFSLFAAATILVAMCVAEPLVRTGRRRLAAGAVAVIGATATALDGLPSIGADFGGPPALVPGFLVLALLALGVRLTVRRVLAVLAVTALVAVSFSVVDWLRPPSERSHLGRFVETVLDGGLWSVVARKAGQNLANLFGSTLTFLAIGGIVLVVLLLSRPLRSARRGTGGGPYDWLVGTTPPARIDRAVVMLVPGLTALATTFAIGFAVNDSGIVIPAIGISLAVPLLVSVLAGWLVQASPESAGPRRSAPAPAEPAGPGEPGERVDPAAGPGGATPAEPAEGATPDSRTVETSSGGAQAR</sequence>
<keyword evidence="2" id="KW-0812">Transmembrane</keyword>
<evidence type="ECO:0000256" key="1">
    <source>
        <dbReference type="SAM" id="MobiDB-lite"/>
    </source>
</evidence>
<feature type="compositionally biased region" description="Polar residues" evidence="1">
    <location>
        <begin position="256"/>
        <end position="266"/>
    </location>
</feature>
<feature type="transmembrane region" description="Helical" evidence="2">
    <location>
        <begin position="492"/>
        <end position="511"/>
    </location>
</feature>
<feature type="region of interest" description="Disordered" evidence="1">
    <location>
        <begin position="234"/>
        <end position="267"/>
    </location>
</feature>
<feature type="transmembrane region" description="Helical" evidence="2">
    <location>
        <begin position="461"/>
        <end position="480"/>
    </location>
</feature>
<dbReference type="Proteomes" id="UP000280726">
    <property type="component" value="Unassembled WGS sequence"/>
</dbReference>
<keyword evidence="2" id="KW-1133">Transmembrane helix</keyword>
<evidence type="ECO:0000313" key="3">
    <source>
        <dbReference type="EMBL" id="RPF27041.1"/>
    </source>
</evidence>
<feature type="compositionally biased region" description="Polar residues" evidence="1">
    <location>
        <begin position="851"/>
        <end position="865"/>
    </location>
</feature>
<evidence type="ECO:0000256" key="2">
    <source>
        <dbReference type="SAM" id="Phobius"/>
    </source>
</evidence>
<dbReference type="AlphaFoldDB" id="A0A3N5A5K7"/>
<proteinExistence type="predicted"/>
<reference evidence="3 4" key="1">
    <citation type="submission" date="2018-11" db="EMBL/GenBank/DDBJ databases">
        <title>Sequencing the genomes of 1000 actinobacteria strains.</title>
        <authorList>
            <person name="Klenk H.-P."/>
        </authorList>
    </citation>
    <scope>NUCLEOTIDE SEQUENCE [LARGE SCALE GENOMIC DNA]</scope>
    <source>
        <strain evidence="3 4">DSM 14418</strain>
    </source>
</reference>
<feature type="region of interest" description="Disordered" evidence="1">
    <location>
        <begin position="806"/>
        <end position="865"/>
    </location>
</feature>
<keyword evidence="4" id="KW-1185">Reference proteome</keyword>